<sequence>MISIGCDHGGYELKEIIRKSLEEKGIEYRDYLLWYMNLINTSHNGG</sequence>
<dbReference type="InterPro" id="IPR003500">
    <property type="entry name" value="RpiB_LacA_LacB"/>
</dbReference>
<dbReference type="KEGG" id="csq:CSCA_0362"/>
<dbReference type="InterPro" id="IPR036569">
    <property type="entry name" value="RpiB_LacA_LacB_sf"/>
</dbReference>
<dbReference type="Gene3D" id="3.40.1400.10">
    <property type="entry name" value="Sugar-phosphate isomerase, RpiB/LacA/LacB"/>
    <property type="match status" value="1"/>
</dbReference>
<evidence type="ECO:0008006" key="4">
    <source>
        <dbReference type="Google" id="ProtNLM"/>
    </source>
</evidence>
<organism evidence="2 3">
    <name type="scientific">Clostridium scatologenes</name>
    <dbReference type="NCBI Taxonomy" id="1548"/>
    <lineage>
        <taxon>Bacteria</taxon>
        <taxon>Bacillati</taxon>
        <taxon>Bacillota</taxon>
        <taxon>Clostridia</taxon>
        <taxon>Eubacteriales</taxon>
        <taxon>Clostridiaceae</taxon>
        <taxon>Clostridium</taxon>
    </lineage>
</organism>
<proteinExistence type="inferred from homology"/>
<accession>A0A0E3JWS9</accession>
<evidence type="ECO:0000313" key="2">
    <source>
        <dbReference type="EMBL" id="AKA67487.1"/>
    </source>
</evidence>
<dbReference type="STRING" id="1548.CSCA_0362"/>
<dbReference type="SUPFAM" id="SSF89623">
    <property type="entry name" value="Ribose/Galactose isomerase RpiB/AlsB"/>
    <property type="match status" value="1"/>
</dbReference>
<dbReference type="GO" id="GO:0016861">
    <property type="term" value="F:intramolecular oxidoreductase activity, interconverting aldoses and ketoses"/>
    <property type="evidence" value="ECO:0007669"/>
    <property type="project" value="UniProtKB-ARBA"/>
</dbReference>
<dbReference type="HOGENOM" id="CLU_3182186_0_0_9"/>
<keyword evidence="3" id="KW-1185">Reference proteome</keyword>
<dbReference type="Proteomes" id="UP000033115">
    <property type="component" value="Chromosome"/>
</dbReference>
<dbReference type="Pfam" id="PF02502">
    <property type="entry name" value="LacAB_rpiB"/>
    <property type="match status" value="1"/>
</dbReference>
<comment type="similarity">
    <text evidence="1">Belongs to the LacAB/RpiB family.</text>
</comment>
<dbReference type="AlphaFoldDB" id="A0A0E3JWS9"/>
<reference evidence="2 3" key="1">
    <citation type="journal article" date="2015" name="J. Biotechnol.">
        <title>Complete genome sequence of a malodorant-producing acetogen, Clostridium scatologenes ATCC 25775(T).</title>
        <authorList>
            <person name="Zhu Z."/>
            <person name="Guo T."/>
            <person name="Zheng H."/>
            <person name="Song T."/>
            <person name="Ouyang P."/>
            <person name="Xie J."/>
        </authorList>
    </citation>
    <scope>NUCLEOTIDE SEQUENCE [LARGE SCALE GENOMIC DNA]</scope>
    <source>
        <strain evidence="2 3">ATCC 25775</strain>
    </source>
</reference>
<dbReference type="GO" id="GO:0005975">
    <property type="term" value="P:carbohydrate metabolic process"/>
    <property type="evidence" value="ECO:0007669"/>
    <property type="project" value="InterPro"/>
</dbReference>
<evidence type="ECO:0000313" key="3">
    <source>
        <dbReference type="Proteomes" id="UP000033115"/>
    </source>
</evidence>
<dbReference type="EMBL" id="CP009933">
    <property type="protein sequence ID" value="AKA67487.1"/>
    <property type="molecule type" value="Genomic_DNA"/>
</dbReference>
<protein>
    <recommendedName>
        <fullName evidence="4">Ribose-5-phosphate isomerase B</fullName>
    </recommendedName>
</protein>
<name>A0A0E3JWS9_CLOSL</name>
<evidence type="ECO:0000256" key="1">
    <source>
        <dbReference type="ARBA" id="ARBA00008754"/>
    </source>
</evidence>
<dbReference type="RefSeq" id="WP_148552403.1">
    <property type="nucleotide sequence ID" value="NZ_CP009933.1"/>
</dbReference>
<gene>
    <name evidence="2" type="ORF">CSCA_0362</name>
</gene>